<protein>
    <submittedName>
        <fullName evidence="2">Thiamine transporter YuaJ</fullName>
    </submittedName>
</protein>
<dbReference type="GO" id="GO:0015234">
    <property type="term" value="F:thiamine transmembrane transporter activity"/>
    <property type="evidence" value="ECO:0007669"/>
    <property type="project" value="InterPro"/>
</dbReference>
<dbReference type="InterPro" id="IPR012651">
    <property type="entry name" value="Thia_Transptr_ThiT"/>
</dbReference>
<proteinExistence type="predicted"/>
<accession>K1TMN4</accession>
<dbReference type="Pfam" id="PF09515">
    <property type="entry name" value="Thia_YuaJ"/>
    <property type="match status" value="1"/>
</dbReference>
<organism evidence="2">
    <name type="scientific">human gut metagenome</name>
    <dbReference type="NCBI Taxonomy" id="408170"/>
    <lineage>
        <taxon>unclassified sequences</taxon>
        <taxon>metagenomes</taxon>
        <taxon>organismal metagenomes</taxon>
    </lineage>
</organism>
<sequence>LTESALLLAIAVVLELVSKLLGLELPFGGTITLASMFPVVLISYRYGVKWGLLSGFTYSLLQMIMGAKVVSAMFLPGEDQMAVWQAICVCLLDYVLAYTILGVGGMFKGKFKKPALELALGVFVALLLRYIVHIISGAIFYGAWAEWFFSQEGFYKIGESILGKYSGTALSIVYSVFYNGLYMVPEIIITTVVAAILGNVPQITGVKNPKKDK</sequence>
<comment type="caution">
    <text evidence="2">The sequence shown here is derived from an EMBL/GenBank/DDBJ whole genome shotgun (WGS) entry which is preliminary data.</text>
</comment>
<feature type="transmembrane region" description="Helical" evidence="1">
    <location>
        <begin position="25"/>
        <end position="44"/>
    </location>
</feature>
<dbReference type="EMBL" id="AJWY01008668">
    <property type="protein sequence ID" value="EKC60571.1"/>
    <property type="molecule type" value="Genomic_DNA"/>
</dbReference>
<feature type="non-terminal residue" evidence="2">
    <location>
        <position position="1"/>
    </location>
</feature>
<keyword evidence="1" id="KW-0472">Membrane</keyword>
<feature type="transmembrane region" description="Helical" evidence="1">
    <location>
        <begin position="119"/>
        <end position="144"/>
    </location>
</feature>
<gene>
    <name evidence="2" type="ORF">LEA_12797</name>
</gene>
<dbReference type="AlphaFoldDB" id="K1TMN4"/>
<feature type="transmembrane region" description="Helical" evidence="1">
    <location>
        <begin position="180"/>
        <end position="200"/>
    </location>
</feature>
<keyword evidence="1" id="KW-0812">Transmembrane</keyword>
<evidence type="ECO:0000313" key="2">
    <source>
        <dbReference type="EMBL" id="EKC60571.1"/>
    </source>
</evidence>
<reference evidence="2" key="1">
    <citation type="journal article" date="2013" name="Environ. Microbiol.">
        <title>Microbiota from the distal guts of lean and obese adolescents exhibit partial functional redundancy besides clear differences in community structure.</title>
        <authorList>
            <person name="Ferrer M."/>
            <person name="Ruiz A."/>
            <person name="Lanza F."/>
            <person name="Haange S.B."/>
            <person name="Oberbach A."/>
            <person name="Till H."/>
            <person name="Bargiela R."/>
            <person name="Campoy C."/>
            <person name="Segura M.T."/>
            <person name="Richter M."/>
            <person name="von Bergen M."/>
            <person name="Seifert J."/>
            <person name="Suarez A."/>
        </authorList>
    </citation>
    <scope>NUCLEOTIDE SEQUENCE</scope>
</reference>
<dbReference type="Gene3D" id="1.10.1760.20">
    <property type="match status" value="1"/>
</dbReference>
<feature type="transmembrane region" description="Helical" evidence="1">
    <location>
        <begin position="56"/>
        <end position="76"/>
    </location>
</feature>
<evidence type="ECO:0000256" key="1">
    <source>
        <dbReference type="SAM" id="Phobius"/>
    </source>
</evidence>
<dbReference type="GO" id="GO:0005886">
    <property type="term" value="C:plasma membrane"/>
    <property type="evidence" value="ECO:0007669"/>
    <property type="project" value="InterPro"/>
</dbReference>
<keyword evidence="1" id="KW-1133">Transmembrane helix</keyword>
<name>K1TMN4_9ZZZZ</name>
<feature type="transmembrane region" description="Helical" evidence="1">
    <location>
        <begin position="82"/>
        <end position="107"/>
    </location>
</feature>